<evidence type="ECO:0000259" key="2">
    <source>
        <dbReference type="PROSITE" id="PS50011"/>
    </source>
</evidence>
<evidence type="ECO:0000256" key="1">
    <source>
        <dbReference type="SAM" id="MobiDB-lite"/>
    </source>
</evidence>
<dbReference type="InterPro" id="IPR011009">
    <property type="entry name" value="Kinase-like_dom_sf"/>
</dbReference>
<dbReference type="PANTHER" id="PTHR48011">
    <property type="entry name" value="CCR4-NOT TRANSCRIPTIONAL COMPLEX SUBUNIT CAF120-RELATED"/>
    <property type="match status" value="1"/>
</dbReference>
<dbReference type="EMBL" id="LGRX02025816">
    <property type="protein sequence ID" value="KAK3251786.1"/>
    <property type="molecule type" value="Genomic_DNA"/>
</dbReference>
<keyword evidence="4" id="KW-1185">Reference proteome</keyword>
<dbReference type="AlphaFoldDB" id="A0AAE0CB58"/>
<dbReference type="SMART" id="SM00220">
    <property type="entry name" value="S_TKc"/>
    <property type="match status" value="1"/>
</dbReference>
<dbReference type="PROSITE" id="PS50011">
    <property type="entry name" value="PROTEIN_KINASE_DOM"/>
    <property type="match status" value="1"/>
</dbReference>
<evidence type="ECO:0000313" key="3">
    <source>
        <dbReference type="EMBL" id="KAK3251786.1"/>
    </source>
</evidence>
<proteinExistence type="predicted"/>
<gene>
    <name evidence="3" type="ORF">CYMTET_38875</name>
</gene>
<organism evidence="3 4">
    <name type="scientific">Cymbomonas tetramitiformis</name>
    <dbReference type="NCBI Taxonomy" id="36881"/>
    <lineage>
        <taxon>Eukaryota</taxon>
        <taxon>Viridiplantae</taxon>
        <taxon>Chlorophyta</taxon>
        <taxon>Pyramimonadophyceae</taxon>
        <taxon>Pyramimonadales</taxon>
        <taxon>Pyramimonadaceae</taxon>
        <taxon>Cymbomonas</taxon>
    </lineage>
</organism>
<dbReference type="InterPro" id="IPR052751">
    <property type="entry name" value="Plant_MAPKKK"/>
</dbReference>
<feature type="domain" description="Protein kinase" evidence="2">
    <location>
        <begin position="75"/>
        <end position="384"/>
    </location>
</feature>
<sequence length="629" mass="69325">MLSQAAAQDIHAAPHHHLNTPLQFPGFHHDLSVESLSKRFLSGDPDACLSNLDKIAKQCGVPRVSRQQVVTYRAPQDSQATGQGSYGSVLLHCTLDKTERAVLKDFTDPALHRRLRHCAVELYMNTVAHFAAPTTVVPCLGYGAQICPDHSAFLVMKYGGETLADFLTSRGSGIPIQAMRHLVIDLFRGISDLHAAGIVHGDLKGNNVLVQENLPDVGGHSLKLIDFGLARFHRTDSMAPLPPVNVVRSSFIPAQPDWVCPDDSLAALKGKVVYRKLMPTFRYHVGFVCPGIPEGLHVLDLNTVRTICLLEALWQAKTAKEGLPGDRPSKEAAMQFLIDNDTHLRKHDHHQQRVLDEAFAGHSLGTMDYGHRPGVVPLTRHVHFAPSHIPRTSAAETEPPQQTESGDISAASCTLPAEGAKPNAVKGKNRVRKGGGPHMKVESVIRKCPVAYDVEAKQIVDKTTSKYWANNAAAQERFDMCVKTLRELHPELDEATAKTKIIRRLNNRRNLGPKGTTIEMRQNRDIQAVNAFNKESQKKRPDLPYGHHGDVSLDGTDAYGRRVDGRMDSVRPVPCQSFALVRTCGQPLHPGLSVPEHCLPLPQPYGHHVDVSLDEPMRTDDVWTGVWTV</sequence>
<feature type="region of interest" description="Disordered" evidence="1">
    <location>
        <begin position="389"/>
        <end position="437"/>
    </location>
</feature>
<evidence type="ECO:0000313" key="4">
    <source>
        <dbReference type="Proteomes" id="UP001190700"/>
    </source>
</evidence>
<protein>
    <recommendedName>
        <fullName evidence="2">Protein kinase domain-containing protein</fullName>
    </recommendedName>
</protein>
<dbReference type="PANTHER" id="PTHR48011:SF4">
    <property type="entry name" value="MITOGEN-ACTIVATED PROTEIN KINASE KINASE KINASE 19"/>
    <property type="match status" value="1"/>
</dbReference>
<comment type="caution">
    <text evidence="3">The sequence shown here is derived from an EMBL/GenBank/DDBJ whole genome shotgun (WGS) entry which is preliminary data.</text>
</comment>
<dbReference type="Proteomes" id="UP001190700">
    <property type="component" value="Unassembled WGS sequence"/>
</dbReference>
<dbReference type="GO" id="GO:0004672">
    <property type="term" value="F:protein kinase activity"/>
    <property type="evidence" value="ECO:0007669"/>
    <property type="project" value="InterPro"/>
</dbReference>
<dbReference type="Pfam" id="PF00069">
    <property type="entry name" value="Pkinase"/>
    <property type="match status" value="1"/>
</dbReference>
<dbReference type="Gene3D" id="1.10.510.10">
    <property type="entry name" value="Transferase(Phosphotransferase) domain 1"/>
    <property type="match status" value="1"/>
</dbReference>
<dbReference type="GO" id="GO:0007165">
    <property type="term" value="P:signal transduction"/>
    <property type="evidence" value="ECO:0007669"/>
    <property type="project" value="TreeGrafter"/>
</dbReference>
<dbReference type="GO" id="GO:0005524">
    <property type="term" value="F:ATP binding"/>
    <property type="evidence" value="ECO:0007669"/>
    <property type="project" value="InterPro"/>
</dbReference>
<accession>A0AAE0CB58</accession>
<dbReference type="PROSITE" id="PS00108">
    <property type="entry name" value="PROTEIN_KINASE_ST"/>
    <property type="match status" value="1"/>
</dbReference>
<dbReference type="InterPro" id="IPR008271">
    <property type="entry name" value="Ser/Thr_kinase_AS"/>
</dbReference>
<dbReference type="SUPFAM" id="SSF56112">
    <property type="entry name" value="Protein kinase-like (PK-like)"/>
    <property type="match status" value="1"/>
</dbReference>
<dbReference type="InterPro" id="IPR000719">
    <property type="entry name" value="Prot_kinase_dom"/>
</dbReference>
<name>A0AAE0CB58_9CHLO</name>
<reference evidence="3 4" key="1">
    <citation type="journal article" date="2015" name="Genome Biol. Evol.">
        <title>Comparative Genomics of a Bacterivorous Green Alga Reveals Evolutionary Causalities and Consequences of Phago-Mixotrophic Mode of Nutrition.</title>
        <authorList>
            <person name="Burns J.A."/>
            <person name="Paasch A."/>
            <person name="Narechania A."/>
            <person name="Kim E."/>
        </authorList>
    </citation>
    <scope>NUCLEOTIDE SEQUENCE [LARGE SCALE GENOMIC DNA]</scope>
    <source>
        <strain evidence="3 4">PLY_AMNH</strain>
    </source>
</reference>